<evidence type="ECO:0000313" key="2">
    <source>
        <dbReference type="EMBL" id="OAA58622.1"/>
    </source>
</evidence>
<accession>A0A167RI47</accession>
<sequence>MDGATKAQLREATDRFLDVASTHSADIAQLERYLAMRPEMAPVHDALPADEVAERLSFARRIEKDLQDFVSPQSQLSSFSMSVMFNLPLHILRTLSSDDYGSLELSTESMVRIFLQKPENDDDAKKNTAGGSDNKHDDGAARRTAAEVAKCLKRDGGRCLLLGTANPAMHTWWAEGHFALKCLGITPVLPGGGEARVSIQFHWMPLHRQVAPRTPGTSKAAADDYVWRQPVLLDDGQGEAWVADSMNRPRCGGQFPASGDASLVDDGVVAVAYPCTGRPLRTGAVFHTGAMPMEEATQMRGVLDVQWACIQIACMSGAAGSPEFLTEWDVASDDDDDGNLAGSPSHLSESEWEAEGKGKGKASAMVPPGSDSGKPGPDDAGKNSEDGKHGKDNARDNDRSDNDGYDPGRPGPQCAQDPVATDDVG</sequence>
<reference evidence="2 3" key="1">
    <citation type="journal article" date="2016" name="Genome Biol. Evol.">
        <title>Divergent and convergent evolution of fungal pathogenicity.</title>
        <authorList>
            <person name="Shang Y."/>
            <person name="Xiao G."/>
            <person name="Zheng P."/>
            <person name="Cen K."/>
            <person name="Zhan S."/>
            <person name="Wang C."/>
        </authorList>
    </citation>
    <scope>NUCLEOTIDE SEQUENCE [LARGE SCALE GENOMIC DNA]</scope>
    <source>
        <strain evidence="2 3">RCEF 264</strain>
    </source>
</reference>
<dbReference type="AlphaFoldDB" id="A0A167RI47"/>
<evidence type="ECO:0000313" key="3">
    <source>
        <dbReference type="Proteomes" id="UP000076874"/>
    </source>
</evidence>
<keyword evidence="3" id="KW-1185">Reference proteome</keyword>
<evidence type="ECO:0008006" key="4">
    <source>
        <dbReference type="Google" id="ProtNLM"/>
    </source>
</evidence>
<dbReference type="Proteomes" id="UP000076874">
    <property type="component" value="Unassembled WGS sequence"/>
</dbReference>
<comment type="caution">
    <text evidence="2">The sequence shown here is derived from an EMBL/GenBank/DDBJ whole genome shotgun (WGS) entry which is preliminary data.</text>
</comment>
<name>A0A167RI47_9HYPO</name>
<evidence type="ECO:0000256" key="1">
    <source>
        <dbReference type="SAM" id="MobiDB-lite"/>
    </source>
</evidence>
<organism evidence="2 3">
    <name type="scientific">Niveomyces insectorum RCEF 264</name>
    <dbReference type="NCBI Taxonomy" id="1081102"/>
    <lineage>
        <taxon>Eukaryota</taxon>
        <taxon>Fungi</taxon>
        <taxon>Dikarya</taxon>
        <taxon>Ascomycota</taxon>
        <taxon>Pezizomycotina</taxon>
        <taxon>Sordariomycetes</taxon>
        <taxon>Hypocreomycetidae</taxon>
        <taxon>Hypocreales</taxon>
        <taxon>Cordycipitaceae</taxon>
        <taxon>Niveomyces</taxon>
    </lineage>
</organism>
<dbReference type="EMBL" id="AZHD01000012">
    <property type="protein sequence ID" value="OAA58622.1"/>
    <property type="molecule type" value="Genomic_DNA"/>
</dbReference>
<protein>
    <recommendedName>
        <fullName evidence="4">HNH nuclease domain-containing protein</fullName>
    </recommendedName>
</protein>
<feature type="region of interest" description="Disordered" evidence="1">
    <location>
        <begin position="329"/>
        <end position="425"/>
    </location>
</feature>
<feature type="compositionally biased region" description="Basic and acidic residues" evidence="1">
    <location>
        <begin position="376"/>
        <end position="402"/>
    </location>
</feature>
<gene>
    <name evidence="2" type="ORF">SPI_06695</name>
</gene>
<feature type="region of interest" description="Disordered" evidence="1">
    <location>
        <begin position="117"/>
        <end position="141"/>
    </location>
</feature>
<proteinExistence type="predicted"/>
<dbReference type="OrthoDB" id="5416097at2759"/>